<dbReference type="EMBL" id="KZ825372">
    <property type="protein sequence ID" value="RAH42605.1"/>
    <property type="molecule type" value="Genomic_DNA"/>
</dbReference>
<protein>
    <submittedName>
        <fullName evidence="1">Arginase/deacetylase</fullName>
    </submittedName>
</protein>
<gene>
    <name evidence="1" type="ORF">BO95DRAFT_455699</name>
</gene>
<organism evidence="1 2">
    <name type="scientific">Aspergillus brunneoviolaceus CBS 621.78</name>
    <dbReference type="NCBI Taxonomy" id="1450534"/>
    <lineage>
        <taxon>Eukaryota</taxon>
        <taxon>Fungi</taxon>
        <taxon>Dikarya</taxon>
        <taxon>Ascomycota</taxon>
        <taxon>Pezizomycotina</taxon>
        <taxon>Eurotiomycetes</taxon>
        <taxon>Eurotiomycetidae</taxon>
        <taxon>Eurotiales</taxon>
        <taxon>Aspergillaceae</taxon>
        <taxon>Aspergillus</taxon>
        <taxon>Aspergillus subgen. Circumdati</taxon>
    </lineage>
</organism>
<evidence type="ECO:0000313" key="1">
    <source>
        <dbReference type="EMBL" id="RAH42605.1"/>
    </source>
</evidence>
<evidence type="ECO:0000313" key="2">
    <source>
        <dbReference type="Proteomes" id="UP000249057"/>
    </source>
</evidence>
<name>A0ACD1G051_9EURO</name>
<dbReference type="Proteomes" id="UP000249057">
    <property type="component" value="Unassembled WGS sequence"/>
</dbReference>
<sequence length="218" mass="24411">MTGWAKIGSRKPRKIEKRDHVRLLSLALPALRALHNTWDKVAFLQFYSHLDTWDPKQLGWLHEVLWAHEKGLVVDHSIMHLSSRSMLFEKHYNVENNARCGSTAIRARQIDEGVDTVQDRPVYISIDTGVLDPAFAPATGTIEPGGWTTHELLQILNGLSHADIKIIGADIVEFAPAYDNRAETTGLAVAQIAYELLQWMICVPVKPAGPLILECLYA</sequence>
<proteinExistence type="predicted"/>
<reference evidence="1" key="1">
    <citation type="submission" date="2018-02" db="EMBL/GenBank/DDBJ databases">
        <title>The genomes of Aspergillus section Nigri reveals drivers in fungal speciation.</title>
        <authorList>
            <consortium name="DOE Joint Genome Institute"/>
            <person name="Vesth T.C."/>
            <person name="Nybo J."/>
            <person name="Theobald S."/>
            <person name="Brandl J."/>
            <person name="Frisvad J.C."/>
            <person name="Nielsen K.F."/>
            <person name="Lyhne E.K."/>
            <person name="Kogle M.E."/>
            <person name="Kuo A."/>
            <person name="Riley R."/>
            <person name="Clum A."/>
            <person name="Nolan M."/>
            <person name="Lipzen A."/>
            <person name="Salamov A."/>
            <person name="Henrissat B."/>
            <person name="Wiebenga A."/>
            <person name="De vries R.P."/>
            <person name="Grigoriev I.V."/>
            <person name="Mortensen U.H."/>
            <person name="Andersen M.R."/>
            <person name="Baker S.E."/>
        </authorList>
    </citation>
    <scope>NUCLEOTIDE SEQUENCE</scope>
    <source>
        <strain evidence="1">CBS 621.78</strain>
    </source>
</reference>
<keyword evidence="2" id="KW-1185">Reference proteome</keyword>
<accession>A0ACD1G051</accession>